<feature type="transmembrane region" description="Helical" evidence="1">
    <location>
        <begin position="6"/>
        <end position="29"/>
    </location>
</feature>
<proteinExistence type="predicted"/>
<sequence length="141" mass="16450">MKLKTWLLLSYFIVMTLPLAVAYMLFAWISAYNNDQKVEEYFQNWTELQTITTVLEDPSLYQPNIERPQVERLSHPQVSIVLYNRDGLALYNSDPVNTSPSFALGEEELYENLYSLEQGYRTFSYKQPVLSGNEIIGFFEV</sequence>
<feature type="domain" description="ArlS sensor" evidence="2">
    <location>
        <begin position="36"/>
        <end position="141"/>
    </location>
</feature>
<accession>A0A1I2DTL4</accession>
<reference evidence="3 4" key="1">
    <citation type="submission" date="2016-10" db="EMBL/GenBank/DDBJ databases">
        <authorList>
            <person name="de Groot N.N."/>
        </authorList>
    </citation>
    <scope>NUCLEOTIDE SEQUENCE [LARGE SCALE GENOMIC DNA]</scope>
    <source>
        <strain evidence="3 4">DSM 23995</strain>
    </source>
</reference>
<protein>
    <recommendedName>
        <fullName evidence="2">ArlS sensor domain-containing protein</fullName>
    </recommendedName>
</protein>
<dbReference type="Pfam" id="PF18719">
    <property type="entry name" value="ArlS_N"/>
    <property type="match status" value="1"/>
</dbReference>
<evidence type="ECO:0000259" key="2">
    <source>
        <dbReference type="Pfam" id="PF18719"/>
    </source>
</evidence>
<evidence type="ECO:0000313" key="3">
    <source>
        <dbReference type="EMBL" id="SFE83905.1"/>
    </source>
</evidence>
<dbReference type="STRING" id="930128.SAMN05192532_104308"/>
<evidence type="ECO:0000313" key="4">
    <source>
        <dbReference type="Proteomes" id="UP000199516"/>
    </source>
</evidence>
<dbReference type="Proteomes" id="UP000199516">
    <property type="component" value="Unassembled WGS sequence"/>
</dbReference>
<name>A0A1I2DTL4_9BACI</name>
<keyword evidence="1" id="KW-1133">Transmembrane helix</keyword>
<keyword evidence="4" id="KW-1185">Reference proteome</keyword>
<organism evidence="3 4">
    <name type="scientific">Alteribacillus iranensis</name>
    <dbReference type="NCBI Taxonomy" id="930128"/>
    <lineage>
        <taxon>Bacteria</taxon>
        <taxon>Bacillati</taxon>
        <taxon>Bacillota</taxon>
        <taxon>Bacilli</taxon>
        <taxon>Bacillales</taxon>
        <taxon>Bacillaceae</taxon>
        <taxon>Alteribacillus</taxon>
    </lineage>
</organism>
<dbReference type="InterPro" id="IPR041610">
    <property type="entry name" value="ArlS_N"/>
</dbReference>
<gene>
    <name evidence="3" type="ORF">SAMN05192532_104308</name>
</gene>
<dbReference type="AlphaFoldDB" id="A0A1I2DTL4"/>
<keyword evidence="1" id="KW-0472">Membrane</keyword>
<dbReference type="RefSeq" id="WP_245757884.1">
    <property type="nucleotide sequence ID" value="NZ_FONT01000004.1"/>
</dbReference>
<keyword evidence="1" id="KW-0812">Transmembrane</keyword>
<evidence type="ECO:0000256" key="1">
    <source>
        <dbReference type="SAM" id="Phobius"/>
    </source>
</evidence>
<dbReference type="EMBL" id="FONT01000004">
    <property type="protein sequence ID" value="SFE83905.1"/>
    <property type="molecule type" value="Genomic_DNA"/>
</dbReference>